<dbReference type="InterPro" id="IPR018764">
    <property type="entry name" value="RskA_C"/>
</dbReference>
<evidence type="ECO:0000259" key="1">
    <source>
        <dbReference type="Pfam" id="PF10099"/>
    </source>
</evidence>
<proteinExistence type="predicted"/>
<dbReference type="EMBL" id="JAGETV010000001">
    <property type="protein sequence ID" value="MBO1926126.1"/>
    <property type="molecule type" value="Genomic_DNA"/>
</dbReference>
<evidence type="ECO:0000313" key="3">
    <source>
        <dbReference type="Proteomes" id="UP000664835"/>
    </source>
</evidence>
<name>A0ABS3Q1D4_9GAMM</name>
<dbReference type="RefSeq" id="WP_208146486.1">
    <property type="nucleotide sequence ID" value="NZ_JAGETV010000001.1"/>
</dbReference>
<dbReference type="PANTHER" id="PTHR37461:SF1">
    <property type="entry name" value="ANTI-SIGMA-K FACTOR RSKA"/>
    <property type="match status" value="1"/>
</dbReference>
<dbReference type="PANTHER" id="PTHR37461">
    <property type="entry name" value="ANTI-SIGMA-K FACTOR RSKA"/>
    <property type="match status" value="1"/>
</dbReference>
<dbReference type="Proteomes" id="UP000664835">
    <property type="component" value="Unassembled WGS sequence"/>
</dbReference>
<keyword evidence="3" id="KW-1185">Reference proteome</keyword>
<sequence>MKLNKSNLQQRLADDYVIGLMSQQARRNFEKRMRQNSQLREQVQRSEALWNLLSLSIPERTPPRHVWNNIASQLFYEKPKSISQIRRNLQSTPQIQQTNWIKTWAIAASLATVGLTAYIGITQISLPINDNTQQFVMDEATNQHLAVLINDDKQAGWLLKYHQGTQRIHVQTLQALRLDHQRTYELWIIADGVEQPKSLGLMPEVGEYELKLTEQQMMLVAKVKKFAVSIEPAGGSPTGLPTSAPVYLGDVNKI</sequence>
<comment type="caution">
    <text evidence="2">The sequence shown here is derived from an EMBL/GenBank/DDBJ whole genome shotgun (WGS) entry which is preliminary data.</text>
</comment>
<organism evidence="2 3">
    <name type="scientific">Thiomicrorhabdus marina</name>
    <dbReference type="NCBI Taxonomy" id="2818442"/>
    <lineage>
        <taxon>Bacteria</taxon>
        <taxon>Pseudomonadati</taxon>
        <taxon>Pseudomonadota</taxon>
        <taxon>Gammaproteobacteria</taxon>
        <taxon>Thiotrichales</taxon>
        <taxon>Piscirickettsiaceae</taxon>
        <taxon>Thiomicrorhabdus</taxon>
    </lineage>
</organism>
<dbReference type="InterPro" id="IPR051474">
    <property type="entry name" value="Anti-sigma-K/W_factor"/>
</dbReference>
<accession>A0ABS3Q1D4</accession>
<feature type="domain" description="Anti-sigma K factor RskA C-terminal" evidence="1">
    <location>
        <begin position="106"/>
        <end position="242"/>
    </location>
</feature>
<gene>
    <name evidence="2" type="ORF">J3998_00930</name>
</gene>
<dbReference type="Pfam" id="PF10099">
    <property type="entry name" value="RskA_C"/>
    <property type="match status" value="1"/>
</dbReference>
<protein>
    <submittedName>
        <fullName evidence="2">Anti-sigma factor</fullName>
    </submittedName>
</protein>
<reference evidence="2 3" key="1">
    <citation type="submission" date="2021-03" db="EMBL/GenBank/DDBJ databases">
        <title>Thiomicrorhabdus sp.nov.,novel sulfur-oxidizing bacteria isolated from coastal sediment.</title>
        <authorList>
            <person name="Liu X."/>
        </authorList>
    </citation>
    <scope>NUCLEOTIDE SEQUENCE [LARGE SCALE GENOMIC DNA]</scope>
    <source>
        <strain evidence="2 3">6S2-11</strain>
    </source>
</reference>
<evidence type="ECO:0000313" key="2">
    <source>
        <dbReference type="EMBL" id="MBO1926126.1"/>
    </source>
</evidence>